<reference evidence="1 2" key="1">
    <citation type="submission" date="2016-01" db="EMBL/GenBank/DDBJ databases">
        <title>Genome sequence of Oerskovia enterophila VJag, an agar and cellulose degrading bacterium.</title>
        <authorList>
            <person name="Poehlein A."/>
            <person name="Jag V."/>
            <person name="Bengelsdorf F."/>
            <person name="Duerre P."/>
            <person name="Daniel R."/>
        </authorList>
    </citation>
    <scope>NUCLEOTIDE SEQUENCE [LARGE SCALE GENOMIC DNA]</scope>
    <source>
        <strain evidence="1 2">VJag</strain>
    </source>
</reference>
<evidence type="ECO:0000313" key="1">
    <source>
        <dbReference type="EMBL" id="KZM33896.1"/>
    </source>
</evidence>
<dbReference type="STRING" id="43678.OJAG_33800"/>
<organism evidence="1 2">
    <name type="scientific">Oerskovia enterophila</name>
    <dbReference type="NCBI Taxonomy" id="43678"/>
    <lineage>
        <taxon>Bacteria</taxon>
        <taxon>Bacillati</taxon>
        <taxon>Actinomycetota</taxon>
        <taxon>Actinomycetes</taxon>
        <taxon>Micrococcales</taxon>
        <taxon>Cellulomonadaceae</taxon>
        <taxon>Oerskovia</taxon>
    </lineage>
</organism>
<dbReference type="EMBL" id="LRIE01000083">
    <property type="protein sequence ID" value="KZM33896.1"/>
    <property type="molecule type" value="Genomic_DNA"/>
</dbReference>
<evidence type="ECO:0000313" key="2">
    <source>
        <dbReference type="Proteomes" id="UP000076447"/>
    </source>
</evidence>
<dbReference type="OrthoDB" id="9815339at2"/>
<dbReference type="InterPro" id="IPR007739">
    <property type="entry name" value="RgpF"/>
</dbReference>
<gene>
    <name evidence="1" type="ORF">OJAG_33800</name>
</gene>
<proteinExistence type="predicted"/>
<dbReference type="RefSeq" id="WP_068709812.1">
    <property type="nucleotide sequence ID" value="NZ_LRIE01000083.1"/>
</dbReference>
<sequence>MKRVAIYLFWAADGHVDDYIPFCLEDLGRSVETIIFVSNGPLDEDSRARVAPFVAEIVERENVGLDVGGYLEGLARLGADRLREYDELVLLNYTFFGPVYPFAEVFERSETWNVDFWGLTDHGEVTPHPFAAKRTMHGHIQSHWIAVRRSLFDTDAFRAYWDTMPPIATYNDSVDNHEARFTHHFEELGYGSMVAFPERNYPTSHPAIDTPVLLLNDRCPIVKRRLFFQDPLYMNDNAVIGRDMIEKLRTTDYPVRLVWQNISHSAEPRVASTNMTLTHVLPDVPVGSGSGSEVSMAVLVHVFYESMIDELMDSIDHVPVPYDLYITTTDTLKKEFIERRLLARGREQFDVRVLESNRGRDITAFLIGLRDVLLDPKYDVMLKLHSKKSAQDGFTIGEWFKRHLMENLLSSPGYVQNVLDLFGDDESVGMVFPPVVQIGYATLGKAWYANKKPAMALAKRLGIDVAFDATTPLSPYGSMFYFRPAALRPLLDAQFTWSDFPLEGQYADGSLAHVVERLFSYSALSQRYMVHTVINTTNAAINYNFLEYKLSALSSRLPGTITEQNEYLESITGLPNVLVAIKRSVALRHPRVASMLRPAYRGVRGVRRIPGNLARGIKGGPAATASQDEDLT</sequence>
<name>A0A163Q8H8_9CELL</name>
<dbReference type="PATRIC" id="fig|43678.3.peg.3544"/>
<dbReference type="Pfam" id="PF05045">
    <property type="entry name" value="RgpF"/>
    <property type="match status" value="1"/>
</dbReference>
<protein>
    <submittedName>
        <fullName evidence="1">Rhamnan synthesis protein F</fullName>
    </submittedName>
</protein>
<comment type="caution">
    <text evidence="1">The sequence shown here is derived from an EMBL/GenBank/DDBJ whole genome shotgun (WGS) entry which is preliminary data.</text>
</comment>
<dbReference type="AlphaFoldDB" id="A0A163Q8H8"/>
<dbReference type="Proteomes" id="UP000076447">
    <property type="component" value="Unassembled WGS sequence"/>
</dbReference>
<accession>A0A163Q8H8</accession>